<dbReference type="InParanoid" id="E2BCR5"/>
<name>E2BCR5_HARSA</name>
<dbReference type="EMBL" id="GL447354">
    <property type="protein sequence ID" value="EFN86516.1"/>
    <property type="molecule type" value="Genomic_DNA"/>
</dbReference>
<gene>
    <name evidence="1" type="ORF">EAI_02079</name>
</gene>
<feature type="non-terminal residue" evidence="1">
    <location>
        <position position="78"/>
    </location>
</feature>
<keyword evidence="2" id="KW-1185">Reference proteome</keyword>
<evidence type="ECO:0000313" key="2">
    <source>
        <dbReference type="Proteomes" id="UP000008237"/>
    </source>
</evidence>
<reference evidence="1 2" key="1">
    <citation type="journal article" date="2010" name="Science">
        <title>Genomic comparison of the ants Camponotus floridanus and Harpegnathos saltator.</title>
        <authorList>
            <person name="Bonasio R."/>
            <person name="Zhang G."/>
            <person name="Ye C."/>
            <person name="Mutti N.S."/>
            <person name="Fang X."/>
            <person name="Qin N."/>
            <person name="Donahue G."/>
            <person name="Yang P."/>
            <person name="Li Q."/>
            <person name="Li C."/>
            <person name="Zhang P."/>
            <person name="Huang Z."/>
            <person name="Berger S.L."/>
            <person name="Reinberg D."/>
            <person name="Wang J."/>
            <person name="Liebig J."/>
        </authorList>
    </citation>
    <scope>NUCLEOTIDE SEQUENCE [LARGE SCALE GENOMIC DNA]</scope>
    <source>
        <strain evidence="1 2">R22 G/1</strain>
    </source>
</reference>
<feature type="non-terminal residue" evidence="1">
    <location>
        <position position="1"/>
    </location>
</feature>
<proteinExistence type="predicted"/>
<sequence>KKKKKKKKSKMGVHPMLEKRKLEGGHWTLFKDLLKYDDKFDQYFRMPRCKLHDLLKLIEPVLQKQNASSREAISPAEQ</sequence>
<dbReference type="Proteomes" id="UP000008237">
    <property type="component" value="Unassembled WGS sequence"/>
</dbReference>
<dbReference type="AlphaFoldDB" id="E2BCR5"/>
<organism evidence="2">
    <name type="scientific">Harpegnathos saltator</name>
    <name type="common">Jerdon's jumping ant</name>
    <dbReference type="NCBI Taxonomy" id="610380"/>
    <lineage>
        <taxon>Eukaryota</taxon>
        <taxon>Metazoa</taxon>
        <taxon>Ecdysozoa</taxon>
        <taxon>Arthropoda</taxon>
        <taxon>Hexapoda</taxon>
        <taxon>Insecta</taxon>
        <taxon>Pterygota</taxon>
        <taxon>Neoptera</taxon>
        <taxon>Endopterygota</taxon>
        <taxon>Hymenoptera</taxon>
        <taxon>Apocrita</taxon>
        <taxon>Aculeata</taxon>
        <taxon>Formicoidea</taxon>
        <taxon>Formicidae</taxon>
        <taxon>Ponerinae</taxon>
        <taxon>Ponerini</taxon>
        <taxon>Harpegnathos</taxon>
    </lineage>
</organism>
<accession>E2BCR5</accession>
<evidence type="ECO:0000313" key="1">
    <source>
        <dbReference type="EMBL" id="EFN86516.1"/>
    </source>
</evidence>
<dbReference type="OMA" id="WVHEINS"/>
<protein>
    <submittedName>
        <fullName evidence="1">Uncharacterized protein</fullName>
    </submittedName>
</protein>